<dbReference type="PANTHER" id="PTHR30160">
    <property type="entry name" value="TETRAACYLDISACCHARIDE 4'-KINASE-RELATED"/>
    <property type="match status" value="1"/>
</dbReference>
<dbReference type="PANTHER" id="PTHR30160:SF22">
    <property type="entry name" value="LIPOPOLYSACCHARIDE CORE BIOSYNTHESIS PROTEIN"/>
    <property type="match status" value="1"/>
</dbReference>
<evidence type="ECO:0000256" key="1">
    <source>
        <dbReference type="ARBA" id="ARBA00022676"/>
    </source>
</evidence>
<evidence type="ECO:0000313" key="3">
    <source>
        <dbReference type="EMBL" id="MFD0993846.1"/>
    </source>
</evidence>
<protein>
    <submittedName>
        <fullName evidence="3">Glycosyltransferase family 9 protein</fullName>
    </submittedName>
</protein>
<dbReference type="SUPFAM" id="SSF53756">
    <property type="entry name" value="UDP-Glycosyltransferase/glycogen phosphorylase"/>
    <property type="match status" value="1"/>
</dbReference>
<evidence type="ECO:0000313" key="4">
    <source>
        <dbReference type="Proteomes" id="UP001597062"/>
    </source>
</evidence>
<evidence type="ECO:0000256" key="2">
    <source>
        <dbReference type="ARBA" id="ARBA00022679"/>
    </source>
</evidence>
<name>A0ABW3JWC3_9FLAO</name>
<reference evidence="4" key="1">
    <citation type="journal article" date="2019" name="Int. J. Syst. Evol. Microbiol.">
        <title>The Global Catalogue of Microorganisms (GCM) 10K type strain sequencing project: providing services to taxonomists for standard genome sequencing and annotation.</title>
        <authorList>
            <consortium name="The Broad Institute Genomics Platform"/>
            <consortium name="The Broad Institute Genome Sequencing Center for Infectious Disease"/>
            <person name="Wu L."/>
            <person name="Ma J."/>
        </authorList>
    </citation>
    <scope>NUCLEOTIDE SEQUENCE [LARGE SCALE GENOMIC DNA]</scope>
    <source>
        <strain evidence="4">CCUG 60527</strain>
    </source>
</reference>
<dbReference type="RefSeq" id="WP_386108519.1">
    <property type="nucleotide sequence ID" value="NZ_JBHTJR010000051.1"/>
</dbReference>
<dbReference type="CDD" id="cd03789">
    <property type="entry name" value="GT9_LPS_heptosyltransferase"/>
    <property type="match status" value="1"/>
</dbReference>
<accession>A0ABW3JWC3</accession>
<dbReference type="InterPro" id="IPR051199">
    <property type="entry name" value="LPS_LOS_Heptosyltrfase"/>
</dbReference>
<dbReference type="Proteomes" id="UP001597062">
    <property type="component" value="Unassembled WGS sequence"/>
</dbReference>
<proteinExistence type="predicted"/>
<dbReference type="Pfam" id="PF01075">
    <property type="entry name" value="Glyco_transf_9"/>
    <property type="match status" value="1"/>
</dbReference>
<sequence length="347" mass="39345">MSHKKTIHILVIRLSAMGDVAMTVPVLRALLQQNANLKITVVTRAFFSPFFDEFENITLITPDLKGEHKGFFGILRLFKSLKSLKFDAVADLHNVLRSKILVTLFRINGTTCAQLNKGRKEKKLLTKNDVTKKLHPLKTMHQRYALVFHKLGLSLDLLTIKTIQKRKVSTPFFNKYKGKPVIGIAPFAAFKSKSLPINILEQILQKLNFTEVILFGGGDKEKEILEKVAKKYSNVTSIIQKVTFKEELDIIANLDVMIAMDSGNGHIAAMLQTPVITIWGLTHPYLGFTAFNQPKTHQITPDLTKYPLIPTSVYGNKFPEEYLTCFNTINIDKIIDLVKKHTRTKKE</sequence>
<keyword evidence="2" id="KW-0808">Transferase</keyword>
<comment type="caution">
    <text evidence="3">The sequence shown here is derived from an EMBL/GenBank/DDBJ whole genome shotgun (WGS) entry which is preliminary data.</text>
</comment>
<dbReference type="EMBL" id="JBHTJR010000051">
    <property type="protein sequence ID" value="MFD0993846.1"/>
    <property type="molecule type" value="Genomic_DNA"/>
</dbReference>
<dbReference type="Gene3D" id="3.40.50.2000">
    <property type="entry name" value="Glycogen Phosphorylase B"/>
    <property type="match status" value="2"/>
</dbReference>
<keyword evidence="1" id="KW-0328">Glycosyltransferase</keyword>
<dbReference type="InterPro" id="IPR002201">
    <property type="entry name" value="Glyco_trans_9"/>
</dbReference>
<gene>
    <name evidence="3" type="ORF">ACFQ1U_11565</name>
</gene>
<keyword evidence="4" id="KW-1185">Reference proteome</keyword>
<organism evidence="3 4">
    <name type="scientific">Tenacibaculum geojense</name>
    <dbReference type="NCBI Taxonomy" id="915352"/>
    <lineage>
        <taxon>Bacteria</taxon>
        <taxon>Pseudomonadati</taxon>
        <taxon>Bacteroidota</taxon>
        <taxon>Flavobacteriia</taxon>
        <taxon>Flavobacteriales</taxon>
        <taxon>Flavobacteriaceae</taxon>
        <taxon>Tenacibaculum</taxon>
    </lineage>
</organism>